<proteinExistence type="inferred from homology"/>
<evidence type="ECO:0000313" key="11">
    <source>
        <dbReference type="Proteomes" id="UP000179243"/>
    </source>
</evidence>
<dbReference type="GO" id="GO:0005829">
    <property type="term" value="C:cytosol"/>
    <property type="evidence" value="ECO:0007669"/>
    <property type="project" value="TreeGrafter"/>
</dbReference>
<evidence type="ECO:0000256" key="3">
    <source>
        <dbReference type="ARBA" id="ARBA00022741"/>
    </source>
</evidence>
<comment type="subcellular location">
    <subcellularLocation>
        <location evidence="8">Cytoplasm</location>
    </subcellularLocation>
</comment>
<dbReference type="PANTHER" id="PTHR43766:SF1">
    <property type="entry name" value="TRYPTOPHAN--TRNA LIGASE, MITOCHONDRIAL"/>
    <property type="match status" value="1"/>
</dbReference>
<comment type="subunit">
    <text evidence="8">Homodimer.</text>
</comment>
<feature type="binding site" evidence="8">
    <location>
        <begin position="146"/>
        <end position="148"/>
    </location>
    <ligand>
        <name>ATP</name>
        <dbReference type="ChEBI" id="CHEBI:30616"/>
    </ligand>
</feature>
<dbReference type="InterPro" id="IPR024109">
    <property type="entry name" value="Trp-tRNA-ligase_bac-type"/>
</dbReference>
<dbReference type="GO" id="GO:0005524">
    <property type="term" value="F:ATP binding"/>
    <property type="evidence" value="ECO:0007669"/>
    <property type="project" value="UniProtKB-UniRule"/>
</dbReference>
<feature type="short sequence motif" description="'KMSKS' region" evidence="8">
    <location>
        <begin position="192"/>
        <end position="196"/>
    </location>
</feature>
<evidence type="ECO:0000256" key="6">
    <source>
        <dbReference type="ARBA" id="ARBA00023146"/>
    </source>
</evidence>
<feature type="binding site" evidence="8">
    <location>
        <position position="184"/>
    </location>
    <ligand>
        <name>ATP</name>
        <dbReference type="ChEBI" id="CHEBI:30616"/>
    </ligand>
</feature>
<dbReference type="PANTHER" id="PTHR43766">
    <property type="entry name" value="TRYPTOPHAN--TRNA LIGASE, MITOCHONDRIAL"/>
    <property type="match status" value="1"/>
</dbReference>
<dbReference type="AlphaFoldDB" id="A0A1F7F1N9"/>
<gene>
    <name evidence="8" type="primary">trpS</name>
    <name evidence="10" type="ORF">A2519_10825</name>
</gene>
<feature type="binding site" evidence="8">
    <location>
        <begin position="10"/>
        <end position="12"/>
    </location>
    <ligand>
        <name>ATP</name>
        <dbReference type="ChEBI" id="CHEBI:30616"/>
    </ligand>
</feature>
<dbReference type="GO" id="GO:0004830">
    <property type="term" value="F:tryptophan-tRNA ligase activity"/>
    <property type="evidence" value="ECO:0007669"/>
    <property type="project" value="UniProtKB-UniRule"/>
</dbReference>
<comment type="caution">
    <text evidence="10">The sequence shown here is derived from an EMBL/GenBank/DDBJ whole genome shotgun (WGS) entry which is preliminary data.</text>
</comment>
<dbReference type="PRINTS" id="PR01039">
    <property type="entry name" value="TRNASYNTHTRP"/>
</dbReference>
<evidence type="ECO:0000256" key="2">
    <source>
        <dbReference type="ARBA" id="ARBA00022598"/>
    </source>
</evidence>
<sequence>MKKRLFSGIQPSGDIHIGNYLGALKNWVAMARQYDSIFCVVDYHAITIPYDTAGFRSRILHTAAMLMAVGLKPEECKIFVQSHVPEHTELCWVLSTVIQMGHLERMIQYKEKSKQHAENINVGLFTYPVLQAADILIYKAEVVPVGEDQIQHIELSREIARKFNTRFGPIFPEPLEKVSAGARIMGLDGQAKMSKSLGNTIALTDTPEIIHQKLKTAVTDVNRKRRSDTGNPDVCNLFTLHKYFSGSETVDEINKECRNAGIGCIDCKTKLAAHMSAELNPIRERYNAIVSHTEDVVGHLESGANQCREMARQTMGEVRSAIGIR</sequence>
<feature type="binding site" evidence="8">
    <location>
        <begin position="18"/>
        <end position="19"/>
    </location>
    <ligand>
        <name>ATP</name>
        <dbReference type="ChEBI" id="CHEBI:30616"/>
    </ligand>
</feature>
<dbReference type="Pfam" id="PF00579">
    <property type="entry name" value="tRNA-synt_1b"/>
    <property type="match status" value="1"/>
</dbReference>
<keyword evidence="5 8" id="KW-0648">Protein biosynthesis</keyword>
<evidence type="ECO:0000256" key="5">
    <source>
        <dbReference type="ARBA" id="ARBA00022917"/>
    </source>
</evidence>
<dbReference type="Proteomes" id="UP000179243">
    <property type="component" value="Unassembled WGS sequence"/>
</dbReference>
<dbReference type="EMBL" id="MFYX01000146">
    <property type="protein sequence ID" value="OGK00492.1"/>
    <property type="molecule type" value="Genomic_DNA"/>
</dbReference>
<dbReference type="HAMAP" id="MF_00140_B">
    <property type="entry name" value="Trp_tRNA_synth_B"/>
    <property type="match status" value="1"/>
</dbReference>
<keyword evidence="2 8" id="KW-0436">Ligase</keyword>
<evidence type="ECO:0000256" key="1">
    <source>
        <dbReference type="ARBA" id="ARBA00005594"/>
    </source>
</evidence>
<protein>
    <recommendedName>
        <fullName evidence="8">Tryptophan--tRNA ligase</fullName>
        <ecNumber evidence="8">6.1.1.2</ecNumber>
    </recommendedName>
    <alternativeName>
        <fullName evidence="8">Tryptophanyl-tRNA synthetase</fullName>
        <shortName evidence="8">TrpRS</shortName>
    </alternativeName>
</protein>
<feature type="binding site" evidence="8">
    <location>
        <begin position="192"/>
        <end position="196"/>
    </location>
    <ligand>
        <name>ATP</name>
        <dbReference type="ChEBI" id="CHEBI:30616"/>
    </ligand>
</feature>
<keyword evidence="4 8" id="KW-0067">ATP-binding</keyword>
<feature type="binding site" evidence="8">
    <location>
        <position position="134"/>
    </location>
    <ligand>
        <name>L-tryptophan</name>
        <dbReference type="ChEBI" id="CHEBI:57912"/>
    </ligand>
</feature>
<dbReference type="SUPFAM" id="SSF52374">
    <property type="entry name" value="Nucleotidylyl transferase"/>
    <property type="match status" value="1"/>
</dbReference>
<comment type="similarity">
    <text evidence="1 8 9">Belongs to the class-I aminoacyl-tRNA synthetase family.</text>
</comment>
<keyword evidence="8" id="KW-0963">Cytoplasm</keyword>
<dbReference type="Gene3D" id="1.10.240.10">
    <property type="entry name" value="Tyrosyl-Transfer RNA Synthetase"/>
    <property type="match status" value="1"/>
</dbReference>
<dbReference type="InterPro" id="IPR002305">
    <property type="entry name" value="aa-tRNA-synth_Ic"/>
</dbReference>
<dbReference type="CDD" id="cd00806">
    <property type="entry name" value="TrpRS_core"/>
    <property type="match status" value="1"/>
</dbReference>
<dbReference type="NCBIfam" id="TIGR00233">
    <property type="entry name" value="trpS"/>
    <property type="match status" value="1"/>
</dbReference>
<dbReference type="InterPro" id="IPR002306">
    <property type="entry name" value="Trp-tRNA-ligase"/>
</dbReference>
<comment type="function">
    <text evidence="8">Catalyzes the attachment of tryptophan to tRNA(Trp).</text>
</comment>
<evidence type="ECO:0000256" key="9">
    <source>
        <dbReference type="RuleBase" id="RU363036"/>
    </source>
</evidence>
<reference evidence="10 11" key="1">
    <citation type="journal article" date="2016" name="Nat. Commun.">
        <title>Thousands of microbial genomes shed light on interconnected biogeochemical processes in an aquifer system.</title>
        <authorList>
            <person name="Anantharaman K."/>
            <person name="Brown C.T."/>
            <person name="Hug L.A."/>
            <person name="Sharon I."/>
            <person name="Castelle C.J."/>
            <person name="Probst A.J."/>
            <person name="Thomas B.C."/>
            <person name="Singh A."/>
            <person name="Wilkins M.J."/>
            <person name="Karaoz U."/>
            <person name="Brodie E.L."/>
            <person name="Williams K.H."/>
            <person name="Hubbard S.S."/>
            <person name="Banfield J.F."/>
        </authorList>
    </citation>
    <scope>NUCLEOTIDE SEQUENCE [LARGE SCALE GENOMIC DNA]</scope>
</reference>
<keyword evidence="3 8" id="KW-0547">Nucleotide-binding</keyword>
<name>A0A1F7F1N9_UNCRA</name>
<dbReference type="InterPro" id="IPR050203">
    <property type="entry name" value="Trp-tRNA_synthetase"/>
</dbReference>
<feature type="short sequence motif" description="'HIGH' region" evidence="8">
    <location>
        <begin position="11"/>
        <end position="19"/>
    </location>
</feature>
<dbReference type="EC" id="6.1.1.2" evidence="8"/>
<organism evidence="10 11">
    <name type="scientific">Candidatus Raymondbacteria bacterium RIFOXYD12_FULL_49_13</name>
    <dbReference type="NCBI Taxonomy" id="1817890"/>
    <lineage>
        <taxon>Bacteria</taxon>
        <taxon>Raymondiibacteriota</taxon>
    </lineage>
</organism>
<evidence type="ECO:0000256" key="4">
    <source>
        <dbReference type="ARBA" id="ARBA00022840"/>
    </source>
</evidence>
<accession>A0A1F7F1N9</accession>
<evidence type="ECO:0000313" key="10">
    <source>
        <dbReference type="EMBL" id="OGK00492.1"/>
    </source>
</evidence>
<dbReference type="Gene3D" id="3.40.50.620">
    <property type="entry name" value="HUPs"/>
    <property type="match status" value="1"/>
</dbReference>
<dbReference type="FunFam" id="1.10.240.10:FF:000005">
    <property type="entry name" value="Tryptophan--tRNA ligase"/>
    <property type="match status" value="1"/>
</dbReference>
<dbReference type="InterPro" id="IPR014729">
    <property type="entry name" value="Rossmann-like_a/b/a_fold"/>
</dbReference>
<evidence type="ECO:0000256" key="7">
    <source>
        <dbReference type="ARBA" id="ARBA00049929"/>
    </source>
</evidence>
<comment type="catalytic activity">
    <reaction evidence="7 8">
        <text>tRNA(Trp) + L-tryptophan + ATP = L-tryptophyl-tRNA(Trp) + AMP + diphosphate + H(+)</text>
        <dbReference type="Rhea" id="RHEA:24080"/>
        <dbReference type="Rhea" id="RHEA-COMP:9671"/>
        <dbReference type="Rhea" id="RHEA-COMP:9705"/>
        <dbReference type="ChEBI" id="CHEBI:15378"/>
        <dbReference type="ChEBI" id="CHEBI:30616"/>
        <dbReference type="ChEBI" id="CHEBI:33019"/>
        <dbReference type="ChEBI" id="CHEBI:57912"/>
        <dbReference type="ChEBI" id="CHEBI:78442"/>
        <dbReference type="ChEBI" id="CHEBI:78535"/>
        <dbReference type="ChEBI" id="CHEBI:456215"/>
        <dbReference type="EC" id="6.1.1.2"/>
    </reaction>
</comment>
<dbReference type="InterPro" id="IPR001412">
    <property type="entry name" value="aa-tRNA-synth_I_CS"/>
</dbReference>
<dbReference type="GO" id="GO:0006436">
    <property type="term" value="P:tryptophanyl-tRNA aminoacylation"/>
    <property type="evidence" value="ECO:0007669"/>
    <property type="project" value="UniProtKB-UniRule"/>
</dbReference>
<keyword evidence="6 8" id="KW-0030">Aminoacyl-tRNA synthetase</keyword>
<dbReference type="PROSITE" id="PS00178">
    <property type="entry name" value="AA_TRNA_LIGASE_I"/>
    <property type="match status" value="1"/>
</dbReference>
<evidence type="ECO:0000256" key="8">
    <source>
        <dbReference type="HAMAP-Rule" id="MF_00140"/>
    </source>
</evidence>